<dbReference type="AlphaFoldDB" id="A0A553ZN58"/>
<dbReference type="InterPro" id="IPR044855">
    <property type="entry name" value="CoA-Trfase_III_dom3_sf"/>
</dbReference>
<dbReference type="Gene3D" id="3.40.50.10540">
    <property type="entry name" value="Crotonobetainyl-coa:carnitine coa-transferase, domain 1"/>
    <property type="match status" value="1"/>
</dbReference>
<dbReference type="Proteomes" id="UP000320888">
    <property type="component" value="Unassembled WGS sequence"/>
</dbReference>
<feature type="region of interest" description="Disordered" evidence="2">
    <location>
        <begin position="351"/>
        <end position="404"/>
    </location>
</feature>
<evidence type="ECO:0000313" key="3">
    <source>
        <dbReference type="EMBL" id="TSB42853.1"/>
    </source>
</evidence>
<dbReference type="Pfam" id="PF02515">
    <property type="entry name" value="CoA_transf_3"/>
    <property type="match status" value="1"/>
</dbReference>
<evidence type="ECO:0000256" key="2">
    <source>
        <dbReference type="SAM" id="MobiDB-lite"/>
    </source>
</evidence>
<dbReference type="PANTHER" id="PTHR48207:SF3">
    <property type="entry name" value="SUCCINATE--HYDROXYMETHYLGLUTARATE COA-TRANSFERASE"/>
    <property type="match status" value="1"/>
</dbReference>
<evidence type="ECO:0000313" key="4">
    <source>
        <dbReference type="Proteomes" id="UP000320888"/>
    </source>
</evidence>
<dbReference type="InterPro" id="IPR050483">
    <property type="entry name" value="CoA-transferase_III_domain"/>
</dbReference>
<dbReference type="RefSeq" id="WP_143939563.1">
    <property type="nucleotide sequence ID" value="NZ_VKLS01000054.1"/>
</dbReference>
<accession>A0A553ZN58</accession>
<evidence type="ECO:0000256" key="1">
    <source>
        <dbReference type="ARBA" id="ARBA00022679"/>
    </source>
</evidence>
<dbReference type="InterPro" id="IPR003673">
    <property type="entry name" value="CoA-Trfase_fam_III"/>
</dbReference>
<proteinExistence type="predicted"/>
<gene>
    <name evidence="3" type="ORF">FNZ23_07620</name>
</gene>
<keyword evidence="1 3" id="KW-0808">Transferase</keyword>
<organism evidence="3 4">
    <name type="scientific">Streptomyces benahoarensis</name>
    <dbReference type="NCBI Taxonomy" id="2595054"/>
    <lineage>
        <taxon>Bacteria</taxon>
        <taxon>Bacillati</taxon>
        <taxon>Actinomycetota</taxon>
        <taxon>Actinomycetes</taxon>
        <taxon>Kitasatosporales</taxon>
        <taxon>Streptomycetaceae</taxon>
        <taxon>Streptomyces</taxon>
    </lineage>
</organism>
<dbReference type="InterPro" id="IPR023606">
    <property type="entry name" value="CoA-Trfase_III_dom_1_sf"/>
</dbReference>
<comment type="caution">
    <text evidence="3">The sequence shown here is derived from an EMBL/GenBank/DDBJ whole genome shotgun (WGS) entry which is preliminary data.</text>
</comment>
<dbReference type="OrthoDB" id="9797653at2"/>
<protein>
    <submittedName>
        <fullName evidence="3">CoA transferase</fullName>
    </submittedName>
</protein>
<dbReference type="SUPFAM" id="SSF89796">
    <property type="entry name" value="CoA-transferase family III (CaiB/BaiF)"/>
    <property type="match status" value="1"/>
</dbReference>
<feature type="compositionally biased region" description="Low complexity" evidence="2">
    <location>
        <begin position="352"/>
        <end position="371"/>
    </location>
</feature>
<dbReference type="EMBL" id="VKLS01000054">
    <property type="protein sequence ID" value="TSB42853.1"/>
    <property type="molecule type" value="Genomic_DNA"/>
</dbReference>
<keyword evidence="4" id="KW-1185">Reference proteome</keyword>
<reference evidence="3 4" key="1">
    <citation type="submission" date="2019-07" db="EMBL/GenBank/DDBJ databases">
        <title>Draft genome for Streptomyces benahoarensis MZ03-48.</title>
        <authorList>
            <person name="Gonzalez-Pimentel J.L."/>
        </authorList>
    </citation>
    <scope>NUCLEOTIDE SEQUENCE [LARGE SCALE GENOMIC DNA]</scope>
    <source>
        <strain evidence="3 4">MZ03-48</strain>
    </source>
</reference>
<dbReference type="GO" id="GO:0008410">
    <property type="term" value="F:CoA-transferase activity"/>
    <property type="evidence" value="ECO:0007669"/>
    <property type="project" value="TreeGrafter"/>
</dbReference>
<dbReference type="PANTHER" id="PTHR48207">
    <property type="entry name" value="SUCCINATE--HYDROXYMETHYLGLUTARATE COA-TRANSFERASE"/>
    <property type="match status" value="1"/>
</dbReference>
<sequence>MTVLQGLRVLDLSRVLAGPYCTALLADLGADVVKVEPPAGDDARRLGPFREGESVYFAQLNRGKRSIALDLKNPDDHALLLRLAARADVFVENFRPGVAQRLGIDHAALAAVNPRLVYASISGFGQSGPMREHPAYDLIVQAMSGLMAGTGTPDGQPTRVGESVGDLMAGLFASWAISTALYDRERSGRGRHIDVAMLDSLVSLQVTAMSLLTATGSLPGRVGNRHPVSTPFDTYRTADGLVAIAVASDAVFARFAALVGRPDLPSDPRFGDDTARSRHVEQVREITEEWSTGVTTEQALKLARAVGVPAAPLWELTDAVHSEQIRQRGLIGAFDHPVLGRTPFLRQPARFGDAVPNPAADAVPDPAGAVPHRPATTAPSPALGEHADEIVEQWLSGERDRERP</sequence>
<name>A0A553ZN58_9ACTN</name>
<dbReference type="Gene3D" id="3.30.1540.10">
    <property type="entry name" value="formyl-coa transferase, domain 3"/>
    <property type="match status" value="1"/>
</dbReference>